<organism evidence="1 2">
    <name type="scientific">Mycena chlorophos</name>
    <name type="common">Agaric fungus</name>
    <name type="synonym">Agaricus chlorophos</name>
    <dbReference type="NCBI Taxonomy" id="658473"/>
    <lineage>
        <taxon>Eukaryota</taxon>
        <taxon>Fungi</taxon>
        <taxon>Dikarya</taxon>
        <taxon>Basidiomycota</taxon>
        <taxon>Agaricomycotina</taxon>
        <taxon>Agaricomycetes</taxon>
        <taxon>Agaricomycetidae</taxon>
        <taxon>Agaricales</taxon>
        <taxon>Marasmiineae</taxon>
        <taxon>Mycenaceae</taxon>
        <taxon>Mycena</taxon>
    </lineage>
</organism>
<dbReference type="EMBL" id="JACAZE010000020">
    <property type="protein sequence ID" value="KAF7293927.1"/>
    <property type="molecule type" value="Genomic_DNA"/>
</dbReference>
<proteinExistence type="predicted"/>
<name>A0A8H6VU11_MYCCL</name>
<dbReference type="AlphaFoldDB" id="A0A8H6VU11"/>
<reference evidence="1" key="1">
    <citation type="submission" date="2020-05" db="EMBL/GenBank/DDBJ databases">
        <title>Mycena genomes resolve the evolution of fungal bioluminescence.</title>
        <authorList>
            <person name="Tsai I.J."/>
        </authorList>
    </citation>
    <scope>NUCLEOTIDE SEQUENCE</scope>
    <source>
        <strain evidence="1">110903Hualien_Pintung</strain>
    </source>
</reference>
<dbReference type="Proteomes" id="UP000613580">
    <property type="component" value="Unassembled WGS sequence"/>
</dbReference>
<gene>
    <name evidence="1" type="ORF">HMN09_01189800</name>
</gene>
<sequence length="228" mass="25442">MAERTYCYWCSARLSAACLGNYLPDDALYACAACLVNRPELVLPPLDRATTLAGLFTLQRGKVLLLPASELRFSRVETIWYPAELLEYNQHRIPSQIAAKWLGREICSGSPSDEVFYRADGFFPQYPVHIDLAQLTPISLPTTLNPSLEETLCPDLSMAMQLAVPGILELIRDTHSTHAIVAHYHSFESTPEVDHHDHDRQWLASLDFTPTPGMLATMDAALNCLGRT</sequence>
<protein>
    <submittedName>
        <fullName evidence="1">Uncharacterized protein</fullName>
    </submittedName>
</protein>
<accession>A0A8H6VU11</accession>
<dbReference type="OrthoDB" id="2982705at2759"/>
<evidence type="ECO:0000313" key="1">
    <source>
        <dbReference type="EMBL" id="KAF7293927.1"/>
    </source>
</evidence>
<evidence type="ECO:0000313" key="2">
    <source>
        <dbReference type="Proteomes" id="UP000613580"/>
    </source>
</evidence>
<keyword evidence="2" id="KW-1185">Reference proteome</keyword>
<comment type="caution">
    <text evidence="1">The sequence shown here is derived from an EMBL/GenBank/DDBJ whole genome shotgun (WGS) entry which is preliminary data.</text>
</comment>